<comment type="catalytic activity">
    <reaction evidence="1">
        <text>Release of an N-terminal amino acid, Xaa-|-Yaa- from a peptide, amide or arylamide. Xaa is preferably Ala, but may be most amino acids including Pro (slow action). When a terminal hydrophobic residue is followed by a prolyl residue, the two may be released as an intact Xaa-Pro dipeptide.</text>
        <dbReference type="EC" id="3.4.11.2"/>
    </reaction>
</comment>
<dbReference type="EMBL" id="LO017727">
    <property type="protein sequence ID" value="CRH05038.1"/>
    <property type="molecule type" value="Genomic_DNA"/>
</dbReference>
<dbReference type="InterPro" id="IPR038438">
    <property type="entry name" value="PepN_Ig-like_sf"/>
</dbReference>
<dbReference type="Gene3D" id="2.60.40.1840">
    <property type="match status" value="1"/>
</dbReference>
<evidence type="ECO:0000256" key="9">
    <source>
        <dbReference type="ARBA" id="ARBA00022801"/>
    </source>
</evidence>
<feature type="domain" description="Peptidase M1 membrane alanine aminopeptidase" evidence="14">
    <location>
        <begin position="229"/>
        <end position="439"/>
    </location>
</feature>
<name>A0A1S7LES5_MAGMO</name>
<dbReference type="GO" id="GO:0008270">
    <property type="term" value="F:zinc ion binding"/>
    <property type="evidence" value="ECO:0007669"/>
    <property type="project" value="InterPro"/>
</dbReference>
<feature type="domain" description="Aminopeptidase N-like N-terminal" evidence="17">
    <location>
        <begin position="23"/>
        <end position="189"/>
    </location>
</feature>
<dbReference type="InterPro" id="IPR027268">
    <property type="entry name" value="Peptidase_M4/M1_CTD_sf"/>
</dbReference>
<dbReference type="InterPro" id="IPR045357">
    <property type="entry name" value="Aminopeptidase_N-like_N"/>
</dbReference>
<evidence type="ECO:0000256" key="11">
    <source>
        <dbReference type="ARBA" id="ARBA00023049"/>
    </source>
</evidence>
<evidence type="ECO:0000256" key="4">
    <source>
        <dbReference type="ARBA" id="ARBA00012564"/>
    </source>
</evidence>
<dbReference type="Pfam" id="PF17900">
    <property type="entry name" value="Peptidase_M1_N"/>
    <property type="match status" value="1"/>
</dbReference>
<dbReference type="InterPro" id="IPR024601">
    <property type="entry name" value="Peptidase_M1_pepN_C"/>
</dbReference>
<evidence type="ECO:0000259" key="15">
    <source>
        <dbReference type="Pfam" id="PF11940"/>
    </source>
</evidence>
<keyword evidence="11" id="KW-0482">Metalloprotease</keyword>
<accession>A0A1S7LES5</accession>
<evidence type="ECO:0000259" key="17">
    <source>
        <dbReference type="Pfam" id="PF17900"/>
    </source>
</evidence>
<dbReference type="InterPro" id="IPR037144">
    <property type="entry name" value="Peptidase_M1_pepN_C_sf"/>
</dbReference>
<dbReference type="Gene3D" id="2.60.40.1730">
    <property type="entry name" value="tricorn interacting facor f3 domain"/>
    <property type="match status" value="1"/>
</dbReference>
<proteinExistence type="inferred from homology"/>
<evidence type="ECO:0000256" key="5">
    <source>
        <dbReference type="ARBA" id="ARBA00015611"/>
    </source>
</evidence>
<sequence length="884" mass="100358">MTTRTVHRLADYLPPNHLIEQVELTFELEPEATQVEAKLQIKRNPEGDATAPLRLDGQELELKSIAVDGTPVASDHYQLDEKSLTIPNLPETFELTTLCQINPQANRSLEGLYLSKDMFCTQCEAEGFRKITYYADRPDVLAKFRVTLNADKSLYPTLLSNGNRIESGELADNRHFATFEDPYPKPAYLFALVAGNLALMEDRITTQEDRQVTLQIYSEPESIVQCYHAMQALKKSMRWDESRFGLSYDLDSYQIVAVSHFNMGAMENKGLNIFNTKYVLASPEVATDSEYEGVESVIAHEYFHNWTGNRVTCRDWFQLSLKEGLTVFRDQLFSADVVSGAVQRIQDVRILRGHQFPEDAGPTAHPVQPDSYMEINNFYTSTIYNKGAEVIRMMERLLGWEAFRDGIDIYIDRHDGQAATVEQFVHAMETASSRDLGQFRLWYVQAGTPELRFETHWDASTKRYRLDVHQSCPTTPGQDTKQPLHIPITMALLDSNGNPFPLKMVGDEASRGDEITLELTEASQSFTFVQITEKPIPSLMRGFSAPVKWDAGLSDEELAFLWAKDNDPYNRWESGQQLMLKTLLGMVKIYQLTGMLPALPELFFAAFAEIIHDEKIDPALLALSITLPSTGYVMDRLEKADPHAVHAVRKHLKQGLAKAFRPELLGGYGRMHSDDAYQYSPQTAGKRSLKNICLDYLLEHPEPTINRLVERQLKQSDNMTDWLGAIRPMLRNSGEADALQSAQLLENFHARCKHSANALDKWLALQATMEEDSRALTRVDALLEHPDFSWEAPNKVRALVGSFCGMNHTAFHATDGSGYRFLRQAIERLDGQNPQLAARLASYFTRWRRMVPELAELMRNELETLHREPGLSDDLYEIVNKSLA</sequence>
<evidence type="ECO:0000256" key="8">
    <source>
        <dbReference type="ARBA" id="ARBA00022723"/>
    </source>
</evidence>
<reference evidence="18" key="1">
    <citation type="submission" date="2015-04" db="EMBL/GenBank/DDBJ databases">
        <authorList>
            <person name="Syromyatnikov M.Y."/>
            <person name="Popov V.N."/>
        </authorList>
    </citation>
    <scope>NUCLEOTIDE SEQUENCE</scope>
    <source>
        <strain evidence="18">MO-1</strain>
    </source>
</reference>
<dbReference type="FunFam" id="2.60.40.1840:FF:000001">
    <property type="entry name" value="Aminopeptidase N"/>
    <property type="match status" value="1"/>
</dbReference>
<evidence type="ECO:0000313" key="18">
    <source>
        <dbReference type="EMBL" id="CRH05038.1"/>
    </source>
</evidence>
<dbReference type="FunFam" id="2.60.40.1730:FF:000005">
    <property type="entry name" value="Aminopeptidase N"/>
    <property type="match status" value="1"/>
</dbReference>
<dbReference type="InterPro" id="IPR042097">
    <property type="entry name" value="Aminopeptidase_N-like_N_sf"/>
</dbReference>
<dbReference type="InterPro" id="IPR014782">
    <property type="entry name" value="Peptidase_M1_dom"/>
</dbReference>
<keyword evidence="7" id="KW-0645">Protease</keyword>
<dbReference type="InterPro" id="IPR035414">
    <property type="entry name" value="Peptidase_M1_pepN_Ig-like"/>
</dbReference>
<evidence type="ECO:0000259" key="14">
    <source>
        <dbReference type="Pfam" id="PF01433"/>
    </source>
</evidence>
<dbReference type="CDD" id="cd09600">
    <property type="entry name" value="M1_APN"/>
    <property type="match status" value="1"/>
</dbReference>
<evidence type="ECO:0000256" key="3">
    <source>
        <dbReference type="ARBA" id="ARBA00010136"/>
    </source>
</evidence>
<dbReference type="PANTHER" id="PTHR46322">
    <property type="entry name" value="PUROMYCIN-SENSITIVE AMINOPEPTIDASE"/>
    <property type="match status" value="1"/>
</dbReference>
<keyword evidence="8" id="KW-0479">Metal-binding</keyword>
<evidence type="ECO:0000256" key="1">
    <source>
        <dbReference type="ARBA" id="ARBA00000098"/>
    </source>
</evidence>
<dbReference type="Pfam" id="PF11940">
    <property type="entry name" value="DUF3458"/>
    <property type="match status" value="1"/>
</dbReference>
<evidence type="ECO:0000259" key="16">
    <source>
        <dbReference type="Pfam" id="PF17432"/>
    </source>
</evidence>
<evidence type="ECO:0000256" key="12">
    <source>
        <dbReference type="ARBA" id="ARBA00059739"/>
    </source>
</evidence>
<evidence type="ECO:0000256" key="13">
    <source>
        <dbReference type="NCBIfam" id="TIGR02414"/>
    </source>
</evidence>
<dbReference type="PANTHER" id="PTHR46322:SF1">
    <property type="entry name" value="PUROMYCIN-SENSITIVE AMINOPEPTIDASE"/>
    <property type="match status" value="1"/>
</dbReference>
<comment type="similarity">
    <text evidence="3">Belongs to the peptidase M1 family.</text>
</comment>
<dbReference type="GO" id="GO:0006508">
    <property type="term" value="P:proteolysis"/>
    <property type="evidence" value="ECO:0007669"/>
    <property type="project" value="UniProtKB-UniRule"/>
</dbReference>
<keyword evidence="9 18" id="KW-0378">Hydrolase</keyword>
<comment type="function">
    <text evidence="12">Aminopeptidase N is involved in the degradation of intracellular peptides generated by protein breakdown during normal growth as well as in response to nutrient starvation.</text>
</comment>
<organism evidence="18">
    <name type="scientific">Magnetococcus massalia (strain MO-1)</name>
    <dbReference type="NCBI Taxonomy" id="451514"/>
    <lineage>
        <taxon>Bacteria</taxon>
        <taxon>Pseudomonadati</taxon>
        <taxon>Pseudomonadota</taxon>
        <taxon>Magnetococcia</taxon>
        <taxon>Magnetococcales</taxon>
        <taxon>Magnetococcaceae</taxon>
        <taxon>Magnetococcus</taxon>
    </lineage>
</organism>
<feature type="domain" description="Peptidase M1 alanyl aminopeptidase C-terminal" evidence="16">
    <location>
        <begin position="555"/>
        <end position="884"/>
    </location>
</feature>
<dbReference type="InterPro" id="IPR012779">
    <property type="entry name" value="Peptidase_M1_pepN"/>
</dbReference>
<gene>
    <name evidence="18" type="primary">pepN</name>
    <name evidence="18" type="ORF">MAGMO_0837</name>
</gene>
<evidence type="ECO:0000256" key="7">
    <source>
        <dbReference type="ARBA" id="ARBA00022670"/>
    </source>
</evidence>
<dbReference type="FunFam" id="3.30.2010.30:FF:000002">
    <property type="entry name" value="Putative aminopeptidase N"/>
    <property type="match status" value="1"/>
</dbReference>
<dbReference type="Pfam" id="PF01433">
    <property type="entry name" value="Peptidase_M1"/>
    <property type="match status" value="1"/>
</dbReference>
<feature type="domain" description="Peptidase M1 alanyl aminopeptidase Ig-like fold" evidence="15">
    <location>
        <begin position="447"/>
        <end position="550"/>
    </location>
</feature>
<dbReference type="AlphaFoldDB" id="A0A1S7LES5"/>
<dbReference type="GO" id="GO:0016285">
    <property type="term" value="F:alanyl aminopeptidase activity"/>
    <property type="evidence" value="ECO:0007669"/>
    <property type="project" value="UniProtKB-EC"/>
</dbReference>
<dbReference type="EC" id="3.4.11.2" evidence="4 13"/>
<dbReference type="SUPFAM" id="SSF63737">
    <property type="entry name" value="Leukotriene A4 hydrolase N-terminal domain"/>
    <property type="match status" value="1"/>
</dbReference>
<protein>
    <recommendedName>
        <fullName evidence="5 13">Aminopeptidase N</fullName>
        <ecNumber evidence="4 13">3.4.11.2</ecNumber>
    </recommendedName>
</protein>
<dbReference type="Gene3D" id="1.10.390.10">
    <property type="entry name" value="Neutral Protease Domain 2"/>
    <property type="match status" value="1"/>
</dbReference>
<dbReference type="SUPFAM" id="SSF55486">
    <property type="entry name" value="Metalloproteases ('zincins'), catalytic domain"/>
    <property type="match status" value="1"/>
</dbReference>
<evidence type="ECO:0000256" key="6">
    <source>
        <dbReference type="ARBA" id="ARBA00022438"/>
    </source>
</evidence>
<dbReference type="Pfam" id="PF17432">
    <property type="entry name" value="DUF3458_C"/>
    <property type="match status" value="1"/>
</dbReference>
<evidence type="ECO:0000256" key="10">
    <source>
        <dbReference type="ARBA" id="ARBA00022833"/>
    </source>
</evidence>
<comment type="cofactor">
    <cofactor evidence="2">
        <name>Zn(2+)</name>
        <dbReference type="ChEBI" id="CHEBI:29105"/>
    </cofactor>
</comment>
<dbReference type="NCBIfam" id="TIGR02414">
    <property type="entry name" value="pepN_proteo"/>
    <property type="match status" value="1"/>
</dbReference>
<dbReference type="PRINTS" id="PR00756">
    <property type="entry name" value="ALADIPTASE"/>
</dbReference>
<keyword evidence="6 18" id="KW-0031">Aminopeptidase</keyword>
<dbReference type="GO" id="GO:0008237">
    <property type="term" value="F:metallopeptidase activity"/>
    <property type="evidence" value="ECO:0007669"/>
    <property type="project" value="UniProtKB-UniRule"/>
</dbReference>
<evidence type="ECO:0000256" key="2">
    <source>
        <dbReference type="ARBA" id="ARBA00001947"/>
    </source>
</evidence>
<dbReference type="Gene3D" id="3.30.2010.30">
    <property type="match status" value="1"/>
</dbReference>
<dbReference type="Gene3D" id="1.25.50.10">
    <property type="entry name" value="Peptidase M1, alanyl aminopeptidase, C-terminal domain"/>
    <property type="match status" value="1"/>
</dbReference>
<keyword evidence="10" id="KW-0862">Zinc</keyword>
<dbReference type="InterPro" id="IPR001930">
    <property type="entry name" value="Peptidase_M1"/>
</dbReference>